<sequence>MRFFIAREPILKGLKSFGNVVIDLKDLLIQMYKGLPRKDTECYRK</sequence>
<evidence type="ECO:0000313" key="1">
    <source>
        <dbReference type="EMBL" id="TLD43235.1"/>
    </source>
</evidence>
<gene>
    <name evidence="1" type="ORF">JETT_0404</name>
</gene>
<protein>
    <submittedName>
        <fullName evidence="1">Uncharacterized protein</fullName>
    </submittedName>
</protein>
<organism evidence="1 2">
    <name type="scientific">Candidatus Jettenia ecosi</name>
    <dbReference type="NCBI Taxonomy" id="2494326"/>
    <lineage>
        <taxon>Bacteria</taxon>
        <taxon>Pseudomonadati</taxon>
        <taxon>Planctomycetota</taxon>
        <taxon>Candidatus Brocadiia</taxon>
        <taxon>Candidatus Brocadiales</taxon>
        <taxon>Candidatus Brocadiaceae</taxon>
        <taxon>Candidatus Jettenia</taxon>
    </lineage>
</organism>
<comment type="caution">
    <text evidence="1">The sequence shown here is derived from an EMBL/GenBank/DDBJ whole genome shotgun (WGS) entry which is preliminary data.</text>
</comment>
<dbReference type="EMBL" id="SULG01000005">
    <property type="protein sequence ID" value="TLD43235.1"/>
    <property type="molecule type" value="Genomic_DNA"/>
</dbReference>
<proteinExistence type="predicted"/>
<reference evidence="1 2" key="1">
    <citation type="submission" date="2019-04" db="EMBL/GenBank/DDBJ databases">
        <title>Genome of a novel bacterium Candidatus Jettenia ecosi reconstructed from metagenome of an anammox bioreactor.</title>
        <authorList>
            <person name="Mardanov A.V."/>
            <person name="Beletsky A.V."/>
            <person name="Ravin N.V."/>
            <person name="Botchkova E.A."/>
            <person name="Litti Y.V."/>
            <person name="Nozhevnikova A.N."/>
        </authorList>
    </citation>
    <scope>NUCLEOTIDE SEQUENCE [LARGE SCALE GENOMIC DNA]</scope>
    <source>
        <strain evidence="1">J2</strain>
    </source>
</reference>
<dbReference type="AlphaFoldDB" id="A0A533QEP3"/>
<accession>A0A533QEP3</accession>
<dbReference type="Proteomes" id="UP000319783">
    <property type="component" value="Unassembled WGS sequence"/>
</dbReference>
<evidence type="ECO:0000313" key="2">
    <source>
        <dbReference type="Proteomes" id="UP000319783"/>
    </source>
</evidence>
<name>A0A533QEP3_9BACT</name>